<proteinExistence type="predicted"/>
<dbReference type="EMBL" id="CAJVPQ010002503">
    <property type="protein sequence ID" value="CAG8599493.1"/>
    <property type="molecule type" value="Genomic_DNA"/>
</dbReference>
<dbReference type="InterPro" id="IPR051289">
    <property type="entry name" value="LAGLIDADG_Endonuclease"/>
</dbReference>
<sequence length="141" mass="16304">MTLFNDQIFNPSWVVGFVDGEGCFSVGVFKNQTLRLGYQVQLEFSITQHRRDHELLLQFVEFFGCGYVAPDGPLKFKYLVRDLSDLNRVIIPFFQSYPLRTVKQLDFNSFASVATMMNRKEHLTEQGLLGIQGLYEPQQNI</sequence>
<dbReference type="AlphaFoldDB" id="A0A9N9GFV9"/>
<dbReference type="Gene3D" id="3.10.28.10">
    <property type="entry name" value="Homing endonucleases"/>
    <property type="match status" value="1"/>
</dbReference>
<dbReference type="PANTHER" id="PTHR36181:SF4">
    <property type="entry name" value="LAGLIDADG ENDONUCLEASE"/>
    <property type="match status" value="1"/>
</dbReference>
<name>A0A9N9GFV9_9GLOM</name>
<feature type="domain" description="Homing endonuclease LAGLIDADG" evidence="1">
    <location>
        <begin position="15"/>
        <end position="113"/>
    </location>
</feature>
<gene>
    <name evidence="2" type="ORF">FCALED_LOCUS8519</name>
</gene>
<dbReference type="Pfam" id="PF00961">
    <property type="entry name" value="LAGLIDADG_1"/>
    <property type="match status" value="1"/>
</dbReference>
<keyword evidence="3" id="KW-1185">Reference proteome</keyword>
<organism evidence="2 3">
    <name type="scientific">Funneliformis caledonium</name>
    <dbReference type="NCBI Taxonomy" id="1117310"/>
    <lineage>
        <taxon>Eukaryota</taxon>
        <taxon>Fungi</taxon>
        <taxon>Fungi incertae sedis</taxon>
        <taxon>Mucoromycota</taxon>
        <taxon>Glomeromycotina</taxon>
        <taxon>Glomeromycetes</taxon>
        <taxon>Glomerales</taxon>
        <taxon>Glomeraceae</taxon>
        <taxon>Funneliformis</taxon>
    </lineage>
</organism>
<dbReference type="GO" id="GO:0005739">
    <property type="term" value="C:mitochondrion"/>
    <property type="evidence" value="ECO:0007669"/>
    <property type="project" value="UniProtKB-ARBA"/>
</dbReference>
<comment type="caution">
    <text evidence="2">The sequence shown here is derived from an EMBL/GenBank/DDBJ whole genome shotgun (WGS) entry which is preliminary data.</text>
</comment>
<evidence type="ECO:0000313" key="3">
    <source>
        <dbReference type="Proteomes" id="UP000789570"/>
    </source>
</evidence>
<dbReference type="GO" id="GO:0004519">
    <property type="term" value="F:endonuclease activity"/>
    <property type="evidence" value="ECO:0007669"/>
    <property type="project" value="InterPro"/>
</dbReference>
<dbReference type="InterPro" id="IPR004860">
    <property type="entry name" value="LAGLIDADG_dom"/>
</dbReference>
<evidence type="ECO:0000259" key="1">
    <source>
        <dbReference type="Pfam" id="PF00961"/>
    </source>
</evidence>
<dbReference type="OrthoDB" id="5412286at2759"/>
<dbReference type="Proteomes" id="UP000789570">
    <property type="component" value="Unassembled WGS sequence"/>
</dbReference>
<dbReference type="InterPro" id="IPR027434">
    <property type="entry name" value="Homing_endonucl"/>
</dbReference>
<accession>A0A9N9GFV9</accession>
<dbReference type="PANTHER" id="PTHR36181">
    <property type="entry name" value="INTRON-ENCODED ENDONUCLEASE AI3-RELATED"/>
    <property type="match status" value="1"/>
</dbReference>
<protein>
    <submittedName>
        <fullName evidence="2">17431_t:CDS:1</fullName>
    </submittedName>
</protein>
<evidence type="ECO:0000313" key="2">
    <source>
        <dbReference type="EMBL" id="CAG8599493.1"/>
    </source>
</evidence>
<reference evidence="2" key="1">
    <citation type="submission" date="2021-06" db="EMBL/GenBank/DDBJ databases">
        <authorList>
            <person name="Kallberg Y."/>
            <person name="Tangrot J."/>
            <person name="Rosling A."/>
        </authorList>
    </citation>
    <scope>NUCLEOTIDE SEQUENCE</scope>
    <source>
        <strain evidence="2">UK204</strain>
    </source>
</reference>
<dbReference type="SUPFAM" id="SSF55608">
    <property type="entry name" value="Homing endonucleases"/>
    <property type="match status" value="1"/>
</dbReference>